<sequence length="248" mass="26652">MVRLLAANLTVFLALFFVQQSDLAAQELTDSTLKERFQRQIKLFKAAGVSNLGATRGLVLTNPGTDAAATPVAIEAAGEAKVTPASPPAAQTQSIQSAPDESEVAQPPATAAKEPSPSSAVSAETTTDPQIYWKLPPSDQINVRVNFAFDSAAIAMDQKPALRQLCGIMKEMDIKLVRVIGHTDAVGGTAYNQQLSMLRAKEVTRFFADECHIALERLEAVGVGEQFLLNSENPKADENRRVEFQAVS</sequence>
<keyword evidence="3" id="KW-0998">Cell outer membrane</keyword>
<feature type="chain" id="PRO_5008096844" description="OmpA-like domain-containing protein" evidence="6">
    <location>
        <begin position="25"/>
        <end position="248"/>
    </location>
</feature>
<dbReference type="InterPro" id="IPR050330">
    <property type="entry name" value="Bact_OuterMem_StrucFunc"/>
</dbReference>
<evidence type="ECO:0000313" key="9">
    <source>
        <dbReference type="Proteomes" id="UP000094025"/>
    </source>
</evidence>
<proteinExistence type="predicted"/>
<evidence type="ECO:0000256" key="1">
    <source>
        <dbReference type="ARBA" id="ARBA00004442"/>
    </source>
</evidence>
<evidence type="ECO:0000259" key="7">
    <source>
        <dbReference type="PROSITE" id="PS51123"/>
    </source>
</evidence>
<evidence type="ECO:0000256" key="3">
    <source>
        <dbReference type="ARBA" id="ARBA00023237"/>
    </source>
</evidence>
<feature type="domain" description="OmpA-like" evidence="7">
    <location>
        <begin position="137"/>
        <end position="248"/>
    </location>
</feature>
<dbReference type="SUPFAM" id="SSF103088">
    <property type="entry name" value="OmpA-like"/>
    <property type="match status" value="1"/>
</dbReference>
<dbReference type="PANTHER" id="PTHR30329:SF21">
    <property type="entry name" value="LIPOPROTEIN YIAD-RELATED"/>
    <property type="match status" value="1"/>
</dbReference>
<evidence type="ECO:0000256" key="5">
    <source>
        <dbReference type="SAM" id="MobiDB-lite"/>
    </source>
</evidence>
<keyword evidence="6" id="KW-0732">Signal</keyword>
<dbReference type="PROSITE" id="PS51123">
    <property type="entry name" value="OMPA_2"/>
    <property type="match status" value="1"/>
</dbReference>
<organism evidence="8 9">
    <name type="scientific">Sinorhizobium glycinis</name>
    <dbReference type="NCBI Taxonomy" id="1472378"/>
    <lineage>
        <taxon>Bacteria</taxon>
        <taxon>Pseudomonadati</taxon>
        <taxon>Pseudomonadota</taxon>
        <taxon>Alphaproteobacteria</taxon>
        <taxon>Hyphomicrobiales</taxon>
        <taxon>Rhizobiaceae</taxon>
        <taxon>Sinorhizobium/Ensifer group</taxon>
        <taxon>Sinorhizobium</taxon>
    </lineage>
</organism>
<feature type="region of interest" description="Disordered" evidence="5">
    <location>
        <begin position="79"/>
        <end position="133"/>
    </location>
</feature>
<evidence type="ECO:0000256" key="6">
    <source>
        <dbReference type="SAM" id="SignalP"/>
    </source>
</evidence>
<reference evidence="8 9" key="1">
    <citation type="journal article" date="2016" name="Int. J. Syst. Evol. Microbiol.">
        <title>Ensifer glycinis sp. nov., an novel rhizobial species associated with Glycine spp.</title>
        <authorList>
            <person name="Yan H."/>
            <person name="Yan J."/>
            <person name="Sui X.H."/>
            <person name="Wang E.T."/>
            <person name="Chen W.X."/>
            <person name="Zhang X.X."/>
            <person name="Chen W.F."/>
        </authorList>
    </citation>
    <scope>NUCLEOTIDE SEQUENCE [LARGE SCALE GENOMIC DNA]</scope>
    <source>
        <strain evidence="8 9">CCBAU 23380</strain>
    </source>
</reference>
<dbReference type="EMBL" id="LPUX01000068">
    <property type="protein sequence ID" value="OAP34596.1"/>
    <property type="molecule type" value="Genomic_DNA"/>
</dbReference>
<dbReference type="PANTHER" id="PTHR30329">
    <property type="entry name" value="STATOR ELEMENT OF FLAGELLAR MOTOR COMPLEX"/>
    <property type="match status" value="1"/>
</dbReference>
<evidence type="ECO:0000256" key="2">
    <source>
        <dbReference type="ARBA" id="ARBA00023136"/>
    </source>
</evidence>
<dbReference type="AlphaFoldDB" id="A0A178XH92"/>
<gene>
    <name evidence="8" type="ORF">AU381_25060</name>
</gene>
<dbReference type="PRINTS" id="PR01021">
    <property type="entry name" value="OMPADOMAIN"/>
</dbReference>
<dbReference type="Gene3D" id="3.30.1330.60">
    <property type="entry name" value="OmpA-like domain"/>
    <property type="match status" value="1"/>
</dbReference>
<dbReference type="STRING" id="1472378.AU381_25060"/>
<comment type="caution">
    <text evidence="8">The sequence shown here is derived from an EMBL/GenBank/DDBJ whole genome shotgun (WGS) entry which is preliminary data.</text>
</comment>
<feature type="compositionally biased region" description="Polar residues" evidence="5">
    <location>
        <begin position="116"/>
        <end position="129"/>
    </location>
</feature>
<accession>A0A178XH92</accession>
<dbReference type="InterPro" id="IPR036737">
    <property type="entry name" value="OmpA-like_sf"/>
</dbReference>
<dbReference type="CDD" id="cd07185">
    <property type="entry name" value="OmpA_C-like"/>
    <property type="match status" value="1"/>
</dbReference>
<dbReference type="InterPro" id="IPR006665">
    <property type="entry name" value="OmpA-like"/>
</dbReference>
<dbReference type="InterPro" id="IPR006664">
    <property type="entry name" value="OMP_bac"/>
</dbReference>
<dbReference type="OrthoDB" id="9792021at2"/>
<evidence type="ECO:0000256" key="4">
    <source>
        <dbReference type="PROSITE-ProRule" id="PRU00473"/>
    </source>
</evidence>
<dbReference type="Proteomes" id="UP000094025">
    <property type="component" value="Unassembled WGS sequence"/>
</dbReference>
<comment type="subcellular location">
    <subcellularLocation>
        <location evidence="1">Cell outer membrane</location>
    </subcellularLocation>
</comment>
<protein>
    <recommendedName>
        <fullName evidence="7">OmpA-like domain-containing protein</fullName>
    </recommendedName>
</protein>
<keyword evidence="9" id="KW-1185">Reference proteome</keyword>
<dbReference type="GO" id="GO:0009279">
    <property type="term" value="C:cell outer membrane"/>
    <property type="evidence" value="ECO:0007669"/>
    <property type="project" value="UniProtKB-SubCell"/>
</dbReference>
<name>A0A178XH92_9HYPH</name>
<evidence type="ECO:0000313" key="8">
    <source>
        <dbReference type="EMBL" id="OAP34596.1"/>
    </source>
</evidence>
<feature type="signal peptide" evidence="6">
    <location>
        <begin position="1"/>
        <end position="24"/>
    </location>
</feature>
<dbReference type="Pfam" id="PF00691">
    <property type="entry name" value="OmpA"/>
    <property type="match status" value="1"/>
</dbReference>
<dbReference type="RefSeq" id="WP_064244778.1">
    <property type="nucleotide sequence ID" value="NZ_LPUX01000068.1"/>
</dbReference>
<keyword evidence="2 4" id="KW-0472">Membrane</keyword>
<feature type="compositionally biased region" description="Polar residues" evidence="5">
    <location>
        <begin position="89"/>
        <end position="99"/>
    </location>
</feature>